<keyword evidence="9" id="KW-1015">Disulfide bond</keyword>
<evidence type="ECO:0000256" key="6">
    <source>
        <dbReference type="ARBA" id="ARBA00022989"/>
    </source>
</evidence>
<evidence type="ECO:0000256" key="5">
    <source>
        <dbReference type="ARBA" id="ARBA00022968"/>
    </source>
</evidence>
<dbReference type="Pfam" id="PF03567">
    <property type="entry name" value="Sulfotransfer_2"/>
    <property type="match status" value="1"/>
</dbReference>
<accession>A0ABP0GCJ9</accession>
<protein>
    <recommendedName>
        <fullName evidence="11">Heparan sulfate 2-O-sulfotransferase 1</fullName>
    </recommendedName>
    <alternativeName>
        <fullName evidence="14">2-O-sulfotransferase</fullName>
    </alternativeName>
    <alternativeName>
        <fullName evidence="13">HS 2-O-sulfotransferase</fullName>
    </alternativeName>
    <alternativeName>
        <fullName evidence="12">Heparan sulfate 2-sulfotransferase</fullName>
    </alternativeName>
</protein>
<dbReference type="Gene3D" id="3.40.50.300">
    <property type="entry name" value="P-loop containing nucleotide triphosphate hydrolases"/>
    <property type="match status" value="1"/>
</dbReference>
<dbReference type="PANTHER" id="PTHR12129:SF17">
    <property type="entry name" value="HEPARAN SULFATE 2-O-SULFOTRANSFERASE 1"/>
    <property type="match status" value="1"/>
</dbReference>
<keyword evidence="3" id="KW-0808">Transferase</keyword>
<dbReference type="PANTHER" id="PTHR12129">
    <property type="entry name" value="HEPARAN SULFATE 2-O-SULFOTRANSFERASE"/>
    <property type="match status" value="1"/>
</dbReference>
<evidence type="ECO:0000256" key="3">
    <source>
        <dbReference type="ARBA" id="ARBA00022679"/>
    </source>
</evidence>
<evidence type="ECO:0000256" key="1">
    <source>
        <dbReference type="ARBA" id="ARBA00004323"/>
    </source>
</evidence>
<evidence type="ECO:0000256" key="9">
    <source>
        <dbReference type="ARBA" id="ARBA00023157"/>
    </source>
</evidence>
<feature type="transmembrane region" description="Helical" evidence="15">
    <location>
        <begin position="12"/>
        <end position="28"/>
    </location>
</feature>
<proteinExistence type="inferred from homology"/>
<dbReference type="InterPro" id="IPR007734">
    <property type="entry name" value="Heparan_SO4_2-O-STrfase"/>
</dbReference>
<reference evidence="16 17" key="1">
    <citation type="submission" date="2024-02" db="EMBL/GenBank/DDBJ databases">
        <authorList>
            <person name="Daric V."/>
            <person name="Darras S."/>
        </authorList>
    </citation>
    <scope>NUCLEOTIDE SEQUENCE [LARGE SCALE GENOMIC DNA]</scope>
</reference>
<gene>
    <name evidence="16" type="ORF">CVLEPA_LOCUS21505</name>
</gene>
<dbReference type="InterPro" id="IPR005331">
    <property type="entry name" value="Sulfotransferase"/>
</dbReference>
<evidence type="ECO:0000256" key="4">
    <source>
        <dbReference type="ARBA" id="ARBA00022692"/>
    </source>
</evidence>
<dbReference type="EMBL" id="CAWYQH010000108">
    <property type="protein sequence ID" value="CAK8689512.1"/>
    <property type="molecule type" value="Genomic_DNA"/>
</dbReference>
<sequence>MRVSRQIALTKRPIVLFGVLVVFIFFFLEMQIGQLKSENKELRDSVDNLPNENHIRSLLSPLHAMRVTDQSNEPLVVYNRVPKTGSTSFTHQVYALTKENQIYVLHVNISANSLKMALPDQYKMVQNMTSWKERKPAFYHGHFAYVDFEQFGAREPIYINILREPLDRLISHYYFMRYGDNLRKGLKRKRQGDTTTFDECVAQKGHSCDPRELWLQVPLLCGQLAECWKVGSQWALERAKQNLLTRYTLVGLTEKMEEFIVVLEAILPNMFKGISSKYRTGKDSHVRNTSHKEMPSEETIATMKSTKVYRMEKELYDFAAKQFEFILKTSTVLENGILQPKTNLFHYEKIYGPKGLIKS</sequence>
<evidence type="ECO:0000313" key="16">
    <source>
        <dbReference type="EMBL" id="CAK8689512.1"/>
    </source>
</evidence>
<keyword evidence="7" id="KW-0333">Golgi apparatus</keyword>
<evidence type="ECO:0000256" key="11">
    <source>
        <dbReference type="ARBA" id="ARBA00039773"/>
    </source>
</evidence>
<comment type="caution">
    <text evidence="16">The sequence shown here is derived from an EMBL/GenBank/DDBJ whole genome shotgun (WGS) entry which is preliminary data.</text>
</comment>
<evidence type="ECO:0000256" key="2">
    <source>
        <dbReference type="ARBA" id="ARBA00010569"/>
    </source>
</evidence>
<dbReference type="Proteomes" id="UP001642483">
    <property type="component" value="Unassembled WGS sequence"/>
</dbReference>
<evidence type="ECO:0000256" key="7">
    <source>
        <dbReference type="ARBA" id="ARBA00023034"/>
    </source>
</evidence>
<evidence type="ECO:0000256" key="12">
    <source>
        <dbReference type="ARBA" id="ARBA00093643"/>
    </source>
</evidence>
<evidence type="ECO:0000256" key="14">
    <source>
        <dbReference type="ARBA" id="ARBA00093675"/>
    </source>
</evidence>
<keyword evidence="6 15" id="KW-1133">Transmembrane helix</keyword>
<evidence type="ECO:0000256" key="15">
    <source>
        <dbReference type="SAM" id="Phobius"/>
    </source>
</evidence>
<keyword evidence="8 15" id="KW-0472">Membrane</keyword>
<keyword evidence="5" id="KW-0735">Signal-anchor</keyword>
<keyword evidence="17" id="KW-1185">Reference proteome</keyword>
<evidence type="ECO:0000256" key="13">
    <source>
        <dbReference type="ARBA" id="ARBA00093670"/>
    </source>
</evidence>
<keyword evidence="4 15" id="KW-0812">Transmembrane</keyword>
<evidence type="ECO:0000313" key="17">
    <source>
        <dbReference type="Proteomes" id="UP001642483"/>
    </source>
</evidence>
<name>A0ABP0GCJ9_CLALP</name>
<dbReference type="SUPFAM" id="SSF52540">
    <property type="entry name" value="P-loop containing nucleoside triphosphate hydrolases"/>
    <property type="match status" value="1"/>
</dbReference>
<keyword evidence="10" id="KW-0325">Glycoprotein</keyword>
<organism evidence="16 17">
    <name type="scientific">Clavelina lepadiformis</name>
    <name type="common">Light-bulb sea squirt</name>
    <name type="synonym">Ascidia lepadiformis</name>
    <dbReference type="NCBI Taxonomy" id="159417"/>
    <lineage>
        <taxon>Eukaryota</taxon>
        <taxon>Metazoa</taxon>
        <taxon>Chordata</taxon>
        <taxon>Tunicata</taxon>
        <taxon>Ascidiacea</taxon>
        <taxon>Aplousobranchia</taxon>
        <taxon>Clavelinidae</taxon>
        <taxon>Clavelina</taxon>
    </lineage>
</organism>
<comment type="similarity">
    <text evidence="2">Belongs to the sulfotransferase 3 family.</text>
</comment>
<evidence type="ECO:0000256" key="10">
    <source>
        <dbReference type="ARBA" id="ARBA00023180"/>
    </source>
</evidence>
<comment type="subcellular location">
    <subcellularLocation>
        <location evidence="1">Golgi apparatus membrane</location>
        <topology evidence="1">Single-pass type II membrane protein</topology>
    </subcellularLocation>
</comment>
<evidence type="ECO:0000256" key="8">
    <source>
        <dbReference type="ARBA" id="ARBA00023136"/>
    </source>
</evidence>
<dbReference type="InterPro" id="IPR027417">
    <property type="entry name" value="P-loop_NTPase"/>
</dbReference>